<accession>A0ACC1KRV9</accession>
<feature type="non-terminal residue" evidence="1">
    <location>
        <position position="387"/>
    </location>
</feature>
<evidence type="ECO:0000313" key="1">
    <source>
        <dbReference type="EMBL" id="KAJ2793948.1"/>
    </source>
</evidence>
<protein>
    <submittedName>
        <fullName evidence="1">Uncharacterized protein</fullName>
    </submittedName>
</protein>
<gene>
    <name evidence="1" type="ORF">H4R21_005694</name>
</gene>
<evidence type="ECO:0000313" key="2">
    <source>
        <dbReference type="Proteomes" id="UP001140087"/>
    </source>
</evidence>
<proteinExistence type="predicted"/>
<organism evidence="1 2">
    <name type="scientific">Coemansia helicoidea</name>
    <dbReference type="NCBI Taxonomy" id="1286919"/>
    <lineage>
        <taxon>Eukaryota</taxon>
        <taxon>Fungi</taxon>
        <taxon>Fungi incertae sedis</taxon>
        <taxon>Zoopagomycota</taxon>
        <taxon>Kickxellomycotina</taxon>
        <taxon>Kickxellomycetes</taxon>
        <taxon>Kickxellales</taxon>
        <taxon>Kickxellaceae</taxon>
        <taxon>Coemansia</taxon>
    </lineage>
</organism>
<keyword evidence="2" id="KW-1185">Reference proteome</keyword>
<name>A0ACC1KRV9_9FUNG</name>
<sequence length="387" mass="40730">METKALDEKHQDDACSQDTSDKLSHSTVLADDADDDKLPPPDSARGWLVVLGSFLVLMIGVGSVNSFGVYMQEYQLNAFPTTSTSMISWIGCLQVASLNLFGIAAGVLVERFDPRAVIALGSVISGGALLAASACETPLGLLLTHGLLFGVGISFMLTPAISLSAQWMVRYRALATGIAVAGGSMGGMWMSFASRAMIENVGWQWSLRITGLVTLVAGCAFSPLMARRVAVLRREHIIDFAAMNNVRFLLLFAAIICSGGGYPMPYHFQPSYAVVVLGKDGAWGTNISSILNAGSIVGRLTIGFAADFTGPLNALLASVVVLAISVLAMWLPCNSIGLLVASTLLYGFASGSLISLVPVVTANLFGIKRLPSILGLLYVSYAIGALL</sequence>
<reference evidence="1" key="1">
    <citation type="submission" date="2022-07" db="EMBL/GenBank/DDBJ databases">
        <title>Phylogenomic reconstructions and comparative analyses of Kickxellomycotina fungi.</title>
        <authorList>
            <person name="Reynolds N.K."/>
            <person name="Stajich J.E."/>
            <person name="Barry K."/>
            <person name="Grigoriev I.V."/>
            <person name="Crous P."/>
            <person name="Smith M.E."/>
        </authorList>
    </citation>
    <scope>NUCLEOTIDE SEQUENCE</scope>
    <source>
        <strain evidence="1">BCRC 34780</strain>
    </source>
</reference>
<comment type="caution">
    <text evidence="1">The sequence shown here is derived from an EMBL/GenBank/DDBJ whole genome shotgun (WGS) entry which is preliminary data.</text>
</comment>
<dbReference type="EMBL" id="JANBUN010002684">
    <property type="protein sequence ID" value="KAJ2793948.1"/>
    <property type="molecule type" value="Genomic_DNA"/>
</dbReference>
<dbReference type="Proteomes" id="UP001140087">
    <property type="component" value="Unassembled WGS sequence"/>
</dbReference>